<feature type="region of interest" description="Disordered" evidence="3">
    <location>
        <begin position="445"/>
        <end position="472"/>
    </location>
</feature>
<accession>A0A318SQG3</accession>
<dbReference type="Pfam" id="PF08669">
    <property type="entry name" value="GCV_T_C"/>
    <property type="match status" value="1"/>
</dbReference>
<dbReference type="InterPro" id="IPR023753">
    <property type="entry name" value="FAD/NAD-binding_dom"/>
</dbReference>
<sequence>MSRRLETGGLFIDRNAPMGFTFDGKDRGGFGGDTLASALLACGQLVMGRSFKYHRQRGPVSCGAEEPNALVGLGEGGLFEPNARATITPLTEGLRAISQNRWPSLAFDIGAVNAKLSKFLPAGFYYKTFLWPRAFWKHVYEPAIRRSAGLGKPPSQPDADRYEQVNTAADVLIAGGGVAGLAAAMEAGRNGARVILMEQGPRWGGRALIDAPLTGETIDGQPAADWIEMAVDTLETMPNVTMRLHTQVSGVFDHGFALAEERCADAGPAPVRARLWRIRARRIVTAQGAIERPLAFAGNDVPGVMLAGAVRDYAVGYGVAVGERVVVVTAGDDGYRTAIALVEAGLAVPALLDVRRGATGPLVERAQALGIRIEEGRGIAHVSGGQSVTGVSICAQDGPGEVIEEIACDAVAMSGGWSPAVHLWSQAGGKLTWDEGAAMFRPDHARPPTGADGSGFVLPAGGSDGAASTEDALRSGAEAGRLAAEGGVPADLAPPQAAPMPQVWVMPRDAGLALREKMWLDFQNDVKVSDVELAAREGYRSVEHAKRYTTLGMATDQGKLSNIGGLATLGHALGEAIPQVGTTTFRPPWTPIILGSIAGSATGAQFQPVRRTPMQDWHDANGADYEPVGQWRRPYSYPREGEDREAAAQRETRAVREAVGLLDASTLGKIVVKGPDAGRFMDMIYTNMMSNLAVGRCRYGLICNDSGFLMDDGVVARLSEDTWLCHTTTGGAEHIHAHMEEWLQTEWWDWQVYTANLTEQFAQVVVAGPQARKLLDRLGGMDVSREAMPFMSWAEGSLHGFDARVFRISFSGEVSYEVSVRASEGAELWQALLEEGEDLGVTPYGTEAMHILRAEKGYVMIGEESDGTITPQDLNLGWAVSKKKADFIGKRGLTRSHLADPERPRLVGLRSLDGTVIEAGAQVVGPGVTPTGQNATEGRVTSSYHSPTFGHGIAMALIRRGPERLGETVEVTRIGGGRQKAVLVDPVLYDAKGDRLNG</sequence>
<dbReference type="Proteomes" id="UP000248311">
    <property type="component" value="Unassembled WGS sequence"/>
</dbReference>
<dbReference type="PANTHER" id="PTHR43757:SF2">
    <property type="entry name" value="AMINOMETHYLTRANSFERASE, MITOCHONDRIAL"/>
    <property type="match status" value="1"/>
</dbReference>
<dbReference type="Gene3D" id="3.10.20.440">
    <property type="entry name" value="2Fe-2S iron-sulphur cluster binding domain, sarcosine oxidase, alpha subunit, N-terminal domain"/>
    <property type="match status" value="1"/>
</dbReference>
<dbReference type="Pfam" id="PF17806">
    <property type="entry name" value="SO_alpha_A3"/>
    <property type="match status" value="1"/>
</dbReference>
<protein>
    <submittedName>
        <fullName evidence="8">Heterotetrameric sarcosine oxidase alpha subunit</fullName>
    </submittedName>
</protein>
<keyword evidence="2" id="KW-0560">Oxidoreductase</keyword>
<comment type="caution">
    <text evidence="8">The sequence shown here is derived from an EMBL/GenBank/DDBJ whole genome shotgun (WGS) entry which is preliminary data.</text>
</comment>
<dbReference type="InterPro" id="IPR028896">
    <property type="entry name" value="GcvT/YgfZ/DmdA"/>
</dbReference>
<dbReference type="AlphaFoldDB" id="A0A318SQG3"/>
<evidence type="ECO:0000256" key="1">
    <source>
        <dbReference type="ARBA" id="ARBA00008609"/>
    </source>
</evidence>
<dbReference type="InterPro" id="IPR036188">
    <property type="entry name" value="FAD/NAD-bd_sf"/>
</dbReference>
<dbReference type="InterPro" id="IPR042204">
    <property type="entry name" value="2Fe-2S-bd_N"/>
</dbReference>
<evidence type="ECO:0000313" key="9">
    <source>
        <dbReference type="Proteomes" id="UP000248311"/>
    </source>
</evidence>
<name>A0A318SQG3_9RHOB</name>
<dbReference type="SUPFAM" id="SSF103025">
    <property type="entry name" value="Folate-binding domain"/>
    <property type="match status" value="1"/>
</dbReference>
<dbReference type="GO" id="GO:0008115">
    <property type="term" value="F:sarcosine oxidase activity"/>
    <property type="evidence" value="ECO:0007669"/>
    <property type="project" value="InterPro"/>
</dbReference>
<dbReference type="Gene3D" id="3.30.1360.120">
    <property type="entry name" value="Probable tRNA modification gtpase trme, domain 1"/>
    <property type="match status" value="1"/>
</dbReference>
<gene>
    <name evidence="8" type="ORF">DFP88_103487</name>
</gene>
<feature type="domain" description="GCVT N-terminal" evidence="4">
    <location>
        <begin position="614"/>
        <end position="884"/>
    </location>
</feature>
<dbReference type="InterPro" id="IPR041117">
    <property type="entry name" value="SoxA_A3"/>
</dbReference>
<organism evidence="8 9">
    <name type="scientific">Pseudoroseicyclus aestuarii</name>
    <dbReference type="NCBI Taxonomy" id="1795041"/>
    <lineage>
        <taxon>Bacteria</taxon>
        <taxon>Pseudomonadati</taxon>
        <taxon>Pseudomonadota</taxon>
        <taxon>Alphaproteobacteria</taxon>
        <taxon>Rhodobacterales</taxon>
        <taxon>Paracoccaceae</taxon>
        <taxon>Pseudoroseicyclus</taxon>
    </lineage>
</organism>
<evidence type="ECO:0000259" key="4">
    <source>
        <dbReference type="Pfam" id="PF01571"/>
    </source>
</evidence>
<dbReference type="PRINTS" id="PR00411">
    <property type="entry name" value="PNDRDTASEI"/>
</dbReference>
<dbReference type="OrthoDB" id="5287468at2"/>
<dbReference type="SUPFAM" id="SSF101790">
    <property type="entry name" value="Aminomethyltransferase beta-barrel domain"/>
    <property type="match status" value="1"/>
</dbReference>
<evidence type="ECO:0000259" key="7">
    <source>
        <dbReference type="Pfam" id="PF17806"/>
    </source>
</evidence>
<dbReference type="GO" id="GO:0046653">
    <property type="term" value="P:tetrahydrofolate metabolic process"/>
    <property type="evidence" value="ECO:0007669"/>
    <property type="project" value="InterPro"/>
</dbReference>
<evidence type="ECO:0000259" key="6">
    <source>
        <dbReference type="Pfam" id="PF08669"/>
    </source>
</evidence>
<feature type="domain" description="SoxA A3" evidence="7">
    <location>
        <begin position="516"/>
        <end position="599"/>
    </location>
</feature>
<dbReference type="PANTHER" id="PTHR43757">
    <property type="entry name" value="AMINOMETHYLTRANSFERASE"/>
    <property type="match status" value="1"/>
</dbReference>
<evidence type="ECO:0000256" key="2">
    <source>
        <dbReference type="ARBA" id="ARBA00023002"/>
    </source>
</evidence>
<feature type="domain" description="FAD/NAD(P)-binding" evidence="5">
    <location>
        <begin position="170"/>
        <end position="434"/>
    </location>
</feature>
<dbReference type="InterPro" id="IPR027266">
    <property type="entry name" value="TrmE/GcvT-like"/>
</dbReference>
<dbReference type="Pfam" id="PF13510">
    <property type="entry name" value="Fer2_4"/>
    <property type="match status" value="1"/>
</dbReference>
<dbReference type="EMBL" id="QJTE01000003">
    <property type="protein sequence ID" value="PYE84120.1"/>
    <property type="molecule type" value="Genomic_DNA"/>
</dbReference>
<proteinExistence type="inferred from homology"/>
<dbReference type="RefSeq" id="WP_110814684.1">
    <property type="nucleotide sequence ID" value="NZ_QJTE01000003.1"/>
</dbReference>
<dbReference type="InterPro" id="IPR029043">
    <property type="entry name" value="GcvT/YgfZ_C"/>
</dbReference>
<feature type="domain" description="Aminomethyltransferase C-terminal" evidence="6">
    <location>
        <begin position="905"/>
        <end position="990"/>
    </location>
</feature>
<dbReference type="Pfam" id="PF01571">
    <property type="entry name" value="GCV_T"/>
    <property type="match status" value="1"/>
</dbReference>
<reference evidence="8 9" key="1">
    <citation type="submission" date="2018-06" db="EMBL/GenBank/DDBJ databases">
        <title>Genomic Encyclopedia of Type Strains, Phase III (KMG-III): the genomes of soil and plant-associated and newly described type strains.</title>
        <authorList>
            <person name="Whitman W."/>
        </authorList>
    </citation>
    <scope>NUCLEOTIDE SEQUENCE [LARGE SCALE GENOMIC DNA]</scope>
    <source>
        <strain evidence="8 9">CECT 9025</strain>
    </source>
</reference>
<dbReference type="PIRSF" id="PIRSF037980">
    <property type="entry name" value="SoxA"/>
    <property type="match status" value="1"/>
</dbReference>
<evidence type="ECO:0000256" key="3">
    <source>
        <dbReference type="SAM" id="MobiDB-lite"/>
    </source>
</evidence>
<dbReference type="Pfam" id="PF07992">
    <property type="entry name" value="Pyr_redox_2"/>
    <property type="match status" value="1"/>
</dbReference>
<dbReference type="Gene3D" id="3.50.50.60">
    <property type="entry name" value="FAD/NAD(P)-binding domain"/>
    <property type="match status" value="1"/>
</dbReference>
<dbReference type="PRINTS" id="PR00368">
    <property type="entry name" value="FADPNR"/>
</dbReference>
<evidence type="ECO:0000259" key="5">
    <source>
        <dbReference type="Pfam" id="PF07992"/>
    </source>
</evidence>
<dbReference type="InterPro" id="IPR013977">
    <property type="entry name" value="GcvT_C"/>
</dbReference>
<comment type="similarity">
    <text evidence="1">Belongs to the GcvT family.</text>
</comment>
<dbReference type="SUPFAM" id="SSF51905">
    <property type="entry name" value="FAD/NAD(P)-binding domain"/>
    <property type="match status" value="1"/>
</dbReference>
<keyword evidence="9" id="KW-1185">Reference proteome</keyword>
<dbReference type="NCBIfam" id="TIGR01372">
    <property type="entry name" value="soxA"/>
    <property type="match status" value="1"/>
</dbReference>
<evidence type="ECO:0000313" key="8">
    <source>
        <dbReference type="EMBL" id="PYE84120.1"/>
    </source>
</evidence>
<dbReference type="InterPro" id="IPR006277">
    <property type="entry name" value="Sarcosine_oxidase_asu"/>
</dbReference>
<dbReference type="InterPro" id="IPR006222">
    <property type="entry name" value="GCVT_N"/>
</dbReference>